<dbReference type="Pfam" id="PF00001">
    <property type="entry name" value="7tm_1"/>
    <property type="match status" value="1"/>
</dbReference>
<feature type="transmembrane region" description="Helical" evidence="12">
    <location>
        <begin position="310"/>
        <end position="328"/>
    </location>
</feature>
<dbReference type="OrthoDB" id="6376512at2759"/>
<dbReference type="InterPro" id="IPR000276">
    <property type="entry name" value="GPCR_Rhodpsn"/>
</dbReference>
<protein>
    <submittedName>
        <fullName evidence="15">Probable G-protein coupled receptor 21</fullName>
    </submittedName>
</protein>
<feature type="transmembrane region" description="Helical" evidence="12">
    <location>
        <begin position="168"/>
        <end position="191"/>
    </location>
</feature>
<evidence type="ECO:0000256" key="11">
    <source>
        <dbReference type="SAM" id="MobiDB-lite"/>
    </source>
</evidence>
<evidence type="ECO:0000259" key="13">
    <source>
        <dbReference type="PROSITE" id="PS50262"/>
    </source>
</evidence>
<keyword evidence="14" id="KW-1185">Reference proteome</keyword>
<feature type="transmembrane region" description="Helical" evidence="12">
    <location>
        <begin position="211"/>
        <end position="236"/>
    </location>
</feature>
<dbReference type="PRINTS" id="PR00237">
    <property type="entry name" value="GPCRRHODOPSN"/>
</dbReference>
<evidence type="ECO:0000256" key="10">
    <source>
        <dbReference type="RuleBase" id="RU000688"/>
    </source>
</evidence>
<feature type="transmembrane region" description="Helical" evidence="12">
    <location>
        <begin position="348"/>
        <end position="367"/>
    </location>
</feature>
<keyword evidence="5 10" id="KW-0297">G-protein coupled receptor</keyword>
<accession>A0A6P5A1T9</accession>
<dbReference type="Gene3D" id="1.20.1070.10">
    <property type="entry name" value="Rhodopsin 7-helix transmembrane proteins"/>
    <property type="match status" value="1"/>
</dbReference>
<dbReference type="InterPro" id="IPR017452">
    <property type="entry name" value="GPCR_Rhodpsn_7TM"/>
</dbReference>
<keyword evidence="9 10" id="KW-0807">Transducer</keyword>
<dbReference type="RefSeq" id="XP_019643283.1">
    <property type="nucleotide sequence ID" value="XM_019787724.1"/>
</dbReference>
<comment type="similarity">
    <text evidence="10">Belongs to the G-protein coupled receptor 1 family.</text>
</comment>
<evidence type="ECO:0000313" key="14">
    <source>
        <dbReference type="Proteomes" id="UP000515135"/>
    </source>
</evidence>
<feature type="region of interest" description="Disordered" evidence="11">
    <location>
        <begin position="261"/>
        <end position="303"/>
    </location>
</feature>
<evidence type="ECO:0000256" key="3">
    <source>
        <dbReference type="ARBA" id="ARBA00022692"/>
    </source>
</evidence>
<sequence length="474" mass="53833">MTAEPNSSALLPFPDGDWNTTAGAYNCQTAGNFTDYFTNCAEEAPGALLVVDLIEGVLMLIVTILIIIGNVIVIVVYQYEPSLRNTMSIFIQTLAISDLAVGFTCIFPVMVTFHQLGPYGSTSCLVYSYFVSMLTSVSIANLAAISIDRYIAIIKPLNYQAIMSMRNTRICIIFAWVFSICICFPILIGWGTSTYDMEAFQCEVQSWATDIYFTIFIICILYLPASVIMCFTYYHIFKICRHHSKEIGKVRELETRFQSESDHYPTSYTTKAKHQANSRGESMYRKGSSRESQETPNCESQSRSHHERRAAMMLFTVITAFYVSWLPYTIVRVVQSVMGMKLNPIVRFGLSWLGISNSFFNCIIYSISNSAFRQGLKNLVVSACNKCTRRGNDPFNLTAVPKCRMWEFGELYQKVFCSICTLTTITMHLSLYFPTNQILSQSSVEYYSHVFCSSIFTREFFYLVMLCALVHSFD</sequence>
<keyword evidence="7" id="KW-1015">Disulfide bond</keyword>
<gene>
    <name evidence="15" type="primary">LOC109484458</name>
</gene>
<feature type="domain" description="G-protein coupled receptors family 1 profile" evidence="13">
    <location>
        <begin position="69"/>
        <end position="365"/>
    </location>
</feature>
<dbReference type="PROSITE" id="PS50262">
    <property type="entry name" value="G_PROTEIN_RECEP_F1_2"/>
    <property type="match status" value="1"/>
</dbReference>
<name>A0A6P5A1T9_BRABE</name>
<keyword evidence="8 10" id="KW-0675">Receptor</keyword>
<evidence type="ECO:0000256" key="7">
    <source>
        <dbReference type="ARBA" id="ARBA00023157"/>
    </source>
</evidence>
<dbReference type="GO" id="GO:0004930">
    <property type="term" value="F:G protein-coupled receptor activity"/>
    <property type="evidence" value="ECO:0007669"/>
    <property type="project" value="UniProtKB-KW"/>
</dbReference>
<dbReference type="GeneID" id="109484458"/>
<evidence type="ECO:0000256" key="9">
    <source>
        <dbReference type="ARBA" id="ARBA00023224"/>
    </source>
</evidence>
<keyword evidence="2" id="KW-1003">Cell membrane</keyword>
<evidence type="ECO:0000256" key="8">
    <source>
        <dbReference type="ARBA" id="ARBA00023170"/>
    </source>
</evidence>
<dbReference type="CDD" id="cd00637">
    <property type="entry name" value="7tm_classA_rhodopsin-like"/>
    <property type="match status" value="1"/>
</dbReference>
<dbReference type="PANTHER" id="PTHR24248">
    <property type="entry name" value="ADRENERGIC RECEPTOR-RELATED G-PROTEIN COUPLED RECEPTOR"/>
    <property type="match status" value="1"/>
</dbReference>
<proteinExistence type="inferred from homology"/>
<dbReference type="GO" id="GO:0005886">
    <property type="term" value="C:plasma membrane"/>
    <property type="evidence" value="ECO:0007669"/>
    <property type="project" value="UniProtKB-SubCell"/>
</dbReference>
<keyword evidence="3 10" id="KW-0812">Transmembrane</keyword>
<evidence type="ECO:0000313" key="15">
    <source>
        <dbReference type="RefSeq" id="XP_019643283.1"/>
    </source>
</evidence>
<dbReference type="Proteomes" id="UP000515135">
    <property type="component" value="Unplaced"/>
</dbReference>
<evidence type="ECO:0000256" key="4">
    <source>
        <dbReference type="ARBA" id="ARBA00022989"/>
    </source>
</evidence>
<reference evidence="15" key="1">
    <citation type="submission" date="2025-08" db="UniProtKB">
        <authorList>
            <consortium name="RefSeq"/>
        </authorList>
    </citation>
    <scope>IDENTIFICATION</scope>
    <source>
        <tissue evidence="15">Gonad</tissue>
    </source>
</reference>
<dbReference type="GO" id="GO:0045202">
    <property type="term" value="C:synapse"/>
    <property type="evidence" value="ECO:0007669"/>
    <property type="project" value="GOC"/>
</dbReference>
<keyword evidence="6 12" id="KW-0472">Membrane</keyword>
<dbReference type="KEGG" id="bbel:109484458"/>
<evidence type="ECO:0000256" key="2">
    <source>
        <dbReference type="ARBA" id="ARBA00022475"/>
    </source>
</evidence>
<organism evidence="14 15">
    <name type="scientific">Branchiostoma belcheri</name>
    <name type="common">Amphioxus</name>
    <dbReference type="NCBI Taxonomy" id="7741"/>
    <lineage>
        <taxon>Eukaryota</taxon>
        <taxon>Metazoa</taxon>
        <taxon>Chordata</taxon>
        <taxon>Cephalochordata</taxon>
        <taxon>Leptocardii</taxon>
        <taxon>Amphioxiformes</taxon>
        <taxon>Branchiostomatidae</taxon>
        <taxon>Branchiostoma</taxon>
    </lineage>
</organism>
<keyword evidence="4 12" id="KW-1133">Transmembrane helix</keyword>
<evidence type="ECO:0000256" key="1">
    <source>
        <dbReference type="ARBA" id="ARBA00004651"/>
    </source>
</evidence>
<feature type="transmembrane region" description="Helical" evidence="12">
    <location>
        <begin position="89"/>
        <end position="113"/>
    </location>
</feature>
<feature type="transmembrane region" description="Helical" evidence="12">
    <location>
        <begin position="57"/>
        <end position="77"/>
    </location>
</feature>
<evidence type="ECO:0000256" key="6">
    <source>
        <dbReference type="ARBA" id="ARBA00023136"/>
    </source>
</evidence>
<feature type="transmembrane region" description="Helical" evidence="12">
    <location>
        <begin position="125"/>
        <end position="147"/>
    </location>
</feature>
<dbReference type="SMART" id="SM01381">
    <property type="entry name" value="7TM_GPCR_Srsx"/>
    <property type="match status" value="1"/>
</dbReference>
<dbReference type="SUPFAM" id="SSF81321">
    <property type="entry name" value="Family A G protein-coupled receptor-like"/>
    <property type="match status" value="1"/>
</dbReference>
<dbReference type="GO" id="GO:0001591">
    <property type="term" value="F:dopamine neurotransmitter receptor activity, coupled via Gi/Go"/>
    <property type="evidence" value="ECO:0007669"/>
    <property type="project" value="TreeGrafter"/>
</dbReference>
<evidence type="ECO:0000256" key="12">
    <source>
        <dbReference type="SAM" id="Phobius"/>
    </source>
</evidence>
<dbReference type="PROSITE" id="PS00237">
    <property type="entry name" value="G_PROTEIN_RECEP_F1_1"/>
    <property type="match status" value="1"/>
</dbReference>
<dbReference type="PANTHER" id="PTHR24248:SF125">
    <property type="entry name" value="DOPAMINE D2-LIKE RECEPTOR"/>
    <property type="match status" value="1"/>
</dbReference>
<dbReference type="AlphaFoldDB" id="A0A6P5A1T9"/>
<evidence type="ECO:0000256" key="5">
    <source>
        <dbReference type="ARBA" id="ARBA00023040"/>
    </source>
</evidence>
<feature type="compositionally biased region" description="Basic and acidic residues" evidence="11">
    <location>
        <begin position="282"/>
        <end position="293"/>
    </location>
</feature>
<comment type="subcellular location">
    <subcellularLocation>
        <location evidence="1">Cell membrane</location>
        <topology evidence="1">Multi-pass membrane protein</topology>
    </subcellularLocation>
</comment>